<dbReference type="Pfam" id="PF00293">
    <property type="entry name" value="NUDIX"/>
    <property type="match status" value="1"/>
</dbReference>
<evidence type="ECO:0000259" key="1">
    <source>
        <dbReference type="PROSITE" id="PS51462"/>
    </source>
</evidence>
<dbReference type="InterPro" id="IPR015797">
    <property type="entry name" value="NUDIX_hydrolase-like_dom_sf"/>
</dbReference>
<dbReference type="GO" id="GO:0016787">
    <property type="term" value="F:hydrolase activity"/>
    <property type="evidence" value="ECO:0007669"/>
    <property type="project" value="UniProtKB-KW"/>
</dbReference>
<dbReference type="InterPro" id="IPR000086">
    <property type="entry name" value="NUDIX_hydrolase_dom"/>
</dbReference>
<gene>
    <name evidence="2" type="ORF">K7862_34505</name>
</gene>
<accession>A0ABS7QHQ4</accession>
<organism evidence="2 3">
    <name type="scientific">Actinacidiphila acidipaludis</name>
    <dbReference type="NCBI Taxonomy" id="2873382"/>
    <lineage>
        <taxon>Bacteria</taxon>
        <taxon>Bacillati</taxon>
        <taxon>Actinomycetota</taxon>
        <taxon>Actinomycetes</taxon>
        <taxon>Kitasatosporales</taxon>
        <taxon>Streptomycetaceae</taxon>
        <taxon>Actinacidiphila</taxon>
    </lineage>
</organism>
<protein>
    <submittedName>
        <fullName evidence="2">NUDIX hydrolase</fullName>
    </submittedName>
</protein>
<dbReference type="RefSeq" id="WP_222969250.1">
    <property type="nucleotide sequence ID" value="NZ_JAINZZ010000084.1"/>
</dbReference>
<dbReference type="Gene3D" id="3.90.79.10">
    <property type="entry name" value="Nucleoside Triphosphate Pyrophosphohydrolase"/>
    <property type="match status" value="1"/>
</dbReference>
<keyword evidence="3" id="KW-1185">Reference proteome</keyword>
<name>A0ABS7QHQ4_9ACTN</name>
<comment type="caution">
    <text evidence="2">The sequence shown here is derived from an EMBL/GenBank/DDBJ whole genome shotgun (WGS) entry which is preliminary data.</text>
</comment>
<sequence length="154" mass="16441">MRTRHKAHAILLDAGQLLVLQRGWPGGTTYCTAVGGTIEPDDVDVIAGLRREVMEEVGAEIGPPNEVLTLTESGPPVTVVRHFYTAQVINRDPDRRYGPELADPDAGTFSLVRVAPTADAVTALNLQPPELAAYVLTNLVTPAEQSPKGTLPPP</sequence>
<evidence type="ECO:0000313" key="2">
    <source>
        <dbReference type="EMBL" id="MBY8882711.1"/>
    </source>
</evidence>
<dbReference type="PROSITE" id="PS51462">
    <property type="entry name" value="NUDIX"/>
    <property type="match status" value="1"/>
</dbReference>
<proteinExistence type="predicted"/>
<dbReference type="Proteomes" id="UP000778578">
    <property type="component" value="Unassembled WGS sequence"/>
</dbReference>
<keyword evidence="2" id="KW-0378">Hydrolase</keyword>
<dbReference type="EMBL" id="JAINZZ010000084">
    <property type="protein sequence ID" value="MBY8882711.1"/>
    <property type="molecule type" value="Genomic_DNA"/>
</dbReference>
<feature type="domain" description="Nudix hydrolase" evidence="1">
    <location>
        <begin position="2"/>
        <end position="139"/>
    </location>
</feature>
<dbReference type="SUPFAM" id="SSF55811">
    <property type="entry name" value="Nudix"/>
    <property type="match status" value="1"/>
</dbReference>
<evidence type="ECO:0000313" key="3">
    <source>
        <dbReference type="Proteomes" id="UP000778578"/>
    </source>
</evidence>
<reference evidence="2 3" key="1">
    <citation type="submission" date="2021-08" db="EMBL/GenBank/DDBJ databases">
        <title>WGS of actinomycetes from Thailand.</title>
        <authorList>
            <person name="Thawai C."/>
        </authorList>
    </citation>
    <scope>NUCLEOTIDE SEQUENCE [LARGE SCALE GENOMIC DNA]</scope>
    <source>
        <strain evidence="2 3">PLK6-54</strain>
    </source>
</reference>